<dbReference type="SUPFAM" id="SSF53474">
    <property type="entry name" value="alpha/beta-Hydrolases"/>
    <property type="match status" value="1"/>
</dbReference>
<gene>
    <name evidence="2" type="ORF">AMOL_0993</name>
    <name evidence="3" type="ORF">CPU12_00085</name>
</gene>
<evidence type="ECO:0000313" key="4">
    <source>
        <dbReference type="Proteomes" id="UP000221222"/>
    </source>
</evidence>
<evidence type="ECO:0000313" key="3">
    <source>
        <dbReference type="EMBL" id="PHO19215.1"/>
    </source>
</evidence>
<dbReference type="RefSeq" id="WP_099341032.1">
    <property type="nucleotide sequence ID" value="NZ_CP032098.1"/>
</dbReference>
<keyword evidence="4" id="KW-1185">Reference proteome</keyword>
<dbReference type="KEGG" id="amol:AMOL_0993"/>
<keyword evidence="2" id="KW-0378">Hydrolase</keyword>
<evidence type="ECO:0000259" key="1">
    <source>
        <dbReference type="Pfam" id="PF00561"/>
    </source>
</evidence>
<reference evidence="3 4" key="1">
    <citation type="submission" date="2017-09" db="EMBL/GenBank/DDBJ databases">
        <title>Arcobacter canalis sp. nov., a new species isolated from a water canal contaminated with urban sewage.</title>
        <authorList>
            <person name="Perez-Cataluna A."/>
            <person name="Salas-Masso N."/>
            <person name="Figueras M.J."/>
        </authorList>
    </citation>
    <scope>NUCLEOTIDE SEQUENCE [LARGE SCALE GENOMIC DNA]</scope>
    <source>
        <strain evidence="3 4">F98-3</strain>
    </source>
</reference>
<dbReference type="Proteomes" id="UP000262712">
    <property type="component" value="Chromosome"/>
</dbReference>
<dbReference type="EMBL" id="CP032098">
    <property type="protein sequence ID" value="AXX91982.1"/>
    <property type="molecule type" value="Genomic_DNA"/>
</dbReference>
<dbReference type="EMBL" id="NXFY01000001">
    <property type="protein sequence ID" value="PHO19215.1"/>
    <property type="molecule type" value="Genomic_DNA"/>
</dbReference>
<sequence length="226" mass="26567">MTKKRVYLITGFMCDERVWNKVETLLHDSYEFIHISIPNENSFEKIVKKINIEDENINLIGFSLGGYIASYYALKNYLKINKVLVISSTLCSLNDDEIRQREFALELVKEYGFSILNDKKIKTLIENKNDNSLIALIKDMYKNNGKEKFINLLQSTTYRKDLSNMLQKSNTDFNFLYSEDDILLDKNWIDTIKENTNFLFESIPSDTHMIPLEKSDILETKIRQLF</sequence>
<organism evidence="3 4">
    <name type="scientific">Malaciobacter molluscorum LMG 25693</name>
    <dbReference type="NCBI Taxonomy" id="870501"/>
    <lineage>
        <taxon>Bacteria</taxon>
        <taxon>Pseudomonadati</taxon>
        <taxon>Campylobacterota</taxon>
        <taxon>Epsilonproteobacteria</taxon>
        <taxon>Campylobacterales</taxon>
        <taxon>Arcobacteraceae</taxon>
        <taxon>Malaciobacter</taxon>
    </lineage>
</organism>
<dbReference type="Pfam" id="PF00561">
    <property type="entry name" value="Abhydrolase_1"/>
    <property type="match status" value="1"/>
</dbReference>
<proteinExistence type="predicted"/>
<accession>A0A2G1DL19</accession>
<dbReference type="InterPro" id="IPR029058">
    <property type="entry name" value="AB_hydrolase_fold"/>
</dbReference>
<reference evidence="2 5" key="2">
    <citation type="submission" date="2018-08" db="EMBL/GenBank/DDBJ databases">
        <title>Complete genome of the Arcobacter molluscorum type strain LMG 25693.</title>
        <authorList>
            <person name="Miller W.G."/>
            <person name="Yee E."/>
            <person name="Bono J.L."/>
        </authorList>
    </citation>
    <scope>NUCLEOTIDE SEQUENCE [LARGE SCALE GENOMIC DNA]</scope>
    <source>
        <strain evidence="2 5">CECT 7696</strain>
    </source>
</reference>
<feature type="domain" description="AB hydrolase-1" evidence="1">
    <location>
        <begin position="54"/>
        <end position="106"/>
    </location>
</feature>
<protein>
    <submittedName>
        <fullName evidence="2">Alpha/beta hydrolase family protein</fullName>
    </submittedName>
</protein>
<dbReference type="GO" id="GO:0016787">
    <property type="term" value="F:hydrolase activity"/>
    <property type="evidence" value="ECO:0007669"/>
    <property type="project" value="UniProtKB-KW"/>
</dbReference>
<dbReference type="AlphaFoldDB" id="A0A2G1DL19"/>
<evidence type="ECO:0000313" key="2">
    <source>
        <dbReference type="EMBL" id="AXX91982.1"/>
    </source>
</evidence>
<name>A0A2G1DL19_9BACT</name>
<evidence type="ECO:0000313" key="5">
    <source>
        <dbReference type="Proteomes" id="UP000262712"/>
    </source>
</evidence>
<dbReference type="Gene3D" id="3.40.50.1820">
    <property type="entry name" value="alpha/beta hydrolase"/>
    <property type="match status" value="1"/>
</dbReference>
<dbReference type="InterPro" id="IPR000073">
    <property type="entry name" value="AB_hydrolase_1"/>
</dbReference>
<dbReference type="Proteomes" id="UP000221222">
    <property type="component" value="Unassembled WGS sequence"/>
</dbReference>